<keyword evidence="4" id="KW-0274">FAD</keyword>
<dbReference type="InterPro" id="IPR050775">
    <property type="entry name" value="FAD-binding_Monooxygenases"/>
</dbReference>
<comment type="cofactor">
    <cofactor evidence="1">
        <name>FAD</name>
        <dbReference type="ChEBI" id="CHEBI:57692"/>
    </cofactor>
</comment>
<feature type="compositionally biased region" description="Polar residues" evidence="7">
    <location>
        <begin position="7"/>
        <end position="16"/>
    </location>
</feature>
<comment type="caution">
    <text evidence="8">The sequence shown here is derived from an EMBL/GenBank/DDBJ whole genome shotgun (WGS) entry which is preliminary data.</text>
</comment>
<organism evidence="8 9">
    <name type="scientific">Diaporthe vaccinii</name>
    <dbReference type="NCBI Taxonomy" id="105482"/>
    <lineage>
        <taxon>Eukaryota</taxon>
        <taxon>Fungi</taxon>
        <taxon>Dikarya</taxon>
        <taxon>Ascomycota</taxon>
        <taxon>Pezizomycotina</taxon>
        <taxon>Sordariomycetes</taxon>
        <taxon>Sordariomycetidae</taxon>
        <taxon>Diaporthales</taxon>
        <taxon>Diaporthaceae</taxon>
        <taxon>Diaporthe</taxon>
        <taxon>Diaporthe eres species complex</taxon>
    </lineage>
</organism>
<name>A0ABR4FBR4_9PEZI</name>
<keyword evidence="9" id="KW-1185">Reference proteome</keyword>
<dbReference type="SUPFAM" id="SSF51905">
    <property type="entry name" value="FAD/NAD(P)-binding domain"/>
    <property type="match status" value="1"/>
</dbReference>
<evidence type="ECO:0000256" key="7">
    <source>
        <dbReference type="SAM" id="MobiDB-lite"/>
    </source>
</evidence>
<evidence type="ECO:0000313" key="8">
    <source>
        <dbReference type="EMBL" id="KAL2292147.1"/>
    </source>
</evidence>
<dbReference type="EMBL" id="JBAWTH010000004">
    <property type="protein sequence ID" value="KAL2292147.1"/>
    <property type="molecule type" value="Genomic_DNA"/>
</dbReference>
<evidence type="ECO:0000256" key="1">
    <source>
        <dbReference type="ARBA" id="ARBA00001974"/>
    </source>
</evidence>
<keyword evidence="5" id="KW-0521">NADP</keyword>
<dbReference type="PANTHER" id="PTHR43098">
    <property type="entry name" value="L-ORNITHINE N(5)-MONOOXYGENASE-RELATED"/>
    <property type="match status" value="1"/>
</dbReference>
<evidence type="ECO:0000256" key="2">
    <source>
        <dbReference type="ARBA" id="ARBA00010139"/>
    </source>
</evidence>
<evidence type="ECO:0000313" key="9">
    <source>
        <dbReference type="Proteomes" id="UP001600888"/>
    </source>
</evidence>
<proteinExistence type="inferred from homology"/>
<keyword evidence="6" id="KW-0560">Oxidoreductase</keyword>
<dbReference type="Pfam" id="PF13450">
    <property type="entry name" value="NAD_binding_8"/>
    <property type="match status" value="1"/>
</dbReference>
<sequence length="651" mass="72517">MGIESDMPSSNGSNQPDKIDVEALSNKYQKEKERRQRVDGLAQNVELEESESFSSLADDPFVDHDALNAQQQALEDGQQVQVIILGAGFGGILFAARLVEAGVKSEDIRLVDVAGGFGGTWYWNRYPGVMCDTEASVYLPLLEEIGYMPKHKYSYGEDIRGHCERIASHYGFADKGMFRTAITRAEWNDETRRWSVDMEQNRGPGHEKVRLTAYSQFLCLCNGVLNHPKAPKIPGLESFKGQMFHAARWNYNITGGSPAAQQLTGLQGKRVGILGTGPTAIQAIPKLAEASEELFVFQRTPASVGYRNQQPTDPAKWGTQIATKPGWQLELVTDFDRLCQEEIPDHPYLTDGWTKLKTFAAFTGRSDTPFMTKDHVQKHIKNYIERDAPFQERIRHRVDEVVRDRQTAEVLKPWFHTWCKRPGFHDEYLETFNRSNVHLVDIADTKGITGASPKGLVVGEREIELDVLVLSTGFRPLVNLSDPDPGAKSNTIIIGRDSIPMANKWATKGAATLFGSMTRSFPNLFLSGTTQSALSSNNTGALDALARHAAYIITESLRRADDGSRLAIEPSEEAEESWTAEVLKYDLSSSPISVCTPGFFNCEGEAFKPVSEKEELKRRRGASYLKGLPTFREILEDWKSNGKMAGLVART</sequence>
<evidence type="ECO:0000256" key="5">
    <source>
        <dbReference type="ARBA" id="ARBA00022857"/>
    </source>
</evidence>
<comment type="similarity">
    <text evidence="2">Belongs to the FAD-binding monooxygenase family.</text>
</comment>
<gene>
    <name evidence="8" type="ORF">FJTKL_10791</name>
</gene>
<dbReference type="PANTHER" id="PTHR43098:SF2">
    <property type="entry name" value="FAD-BINDING MONOOXYGENASE AUSB-RELATED"/>
    <property type="match status" value="1"/>
</dbReference>
<evidence type="ECO:0000256" key="6">
    <source>
        <dbReference type="ARBA" id="ARBA00023002"/>
    </source>
</evidence>
<reference evidence="8 9" key="1">
    <citation type="submission" date="2024-03" db="EMBL/GenBank/DDBJ databases">
        <title>A high-quality draft genome sequence of Diaporthe vaccinii, a causative agent of upright dieback and viscid rot disease in cranberry plants.</title>
        <authorList>
            <person name="Sarrasin M."/>
            <person name="Lang B.F."/>
            <person name="Burger G."/>
        </authorList>
    </citation>
    <scope>NUCLEOTIDE SEQUENCE [LARGE SCALE GENOMIC DNA]</scope>
    <source>
        <strain evidence="8 9">IS7</strain>
    </source>
</reference>
<protein>
    <submittedName>
        <fullName evidence="8">Uncharacterized protein</fullName>
    </submittedName>
</protein>
<dbReference type="Proteomes" id="UP001600888">
    <property type="component" value="Unassembled WGS sequence"/>
</dbReference>
<dbReference type="InterPro" id="IPR036188">
    <property type="entry name" value="FAD/NAD-bd_sf"/>
</dbReference>
<keyword evidence="3" id="KW-0285">Flavoprotein</keyword>
<evidence type="ECO:0000256" key="3">
    <source>
        <dbReference type="ARBA" id="ARBA00022630"/>
    </source>
</evidence>
<dbReference type="Gene3D" id="3.50.50.60">
    <property type="entry name" value="FAD/NAD(P)-binding domain"/>
    <property type="match status" value="2"/>
</dbReference>
<evidence type="ECO:0000256" key="4">
    <source>
        <dbReference type="ARBA" id="ARBA00022827"/>
    </source>
</evidence>
<feature type="region of interest" description="Disordered" evidence="7">
    <location>
        <begin position="1"/>
        <end position="20"/>
    </location>
</feature>
<accession>A0ABR4FBR4</accession>